<name>A0A9W8JT93_9AGAR</name>
<dbReference type="Proteomes" id="UP001148786">
    <property type="component" value="Unassembled WGS sequence"/>
</dbReference>
<proteinExistence type="predicted"/>
<dbReference type="InterPro" id="IPR004242">
    <property type="entry name" value="Transposase_21"/>
</dbReference>
<dbReference type="OrthoDB" id="3248986at2759"/>
<accession>A0A9W8JT93</accession>
<comment type="caution">
    <text evidence="2">The sequence shown here is derived from an EMBL/GenBank/DDBJ whole genome shotgun (WGS) entry which is preliminary data.</text>
</comment>
<feature type="region of interest" description="Disordered" evidence="1">
    <location>
        <begin position="1"/>
        <end position="38"/>
    </location>
</feature>
<evidence type="ECO:0000256" key="1">
    <source>
        <dbReference type="SAM" id="MobiDB-lite"/>
    </source>
</evidence>
<dbReference type="AlphaFoldDB" id="A0A9W8JT93"/>
<sequence>MPTDLPIAGGCRDAGVPPNAASASESPMNANKKSLPSGSDDAVLHKLSSIEAGLEKTDLKQLITSAHLVFCVPPTPTSRPMIQPIDELLRLQDSVAANSSVLLHERWLDSAMDLTEELQAFTSQAVVGQASTLHAKLIKQKESLRIQKMLEWEKLRMASLRLSDRARWVNSVTYVSKPLKHMHPVLVLCYVFLAYMHLICAVSLKDCRFILITLRKLLQLMAVSQGVLNPHRFENSLSHTPETILARMDLRPPTHSFICYIEQLLDRNVLSSHPGQEGLWDILDAPELREFLGPEGDPARPFLKRPGSEGRLVFSLNMDGFNPYMNKESGKKTTVGAIYLVCLNLPPAIRYDIENVFLAGIIPGPTEPSKEQINHILCPLVDDLLILWLHGFFLTSTAGYPHGRLVRGAVIPLICDLPAARQMSGFAGHSSNNFCSFCTLKAQDIDNLDYESWTSRSANERRVLAEEWRDAGSEKERDELYESTGIRWSELLRLPYWDPTRFVMIDSMHGFLLRMFQRHCRQPSELEMEEGRQALQTGSESVLRSLKAHVLRELARETGSIPYGGRPKKLLKDLLQYRITRGWFDEDGNVKDAPADKIPGMTMAEEGSSKEAQLKKRHLKSDPATENEIAIGIKVLETGSKSKLRSIRRNVLVHLCNLKGILVQPDWKVPNILTALEGWRLAAGIVDNSGNLVNRINEVSGKGKSKGTIILGRETLKEVRIDMDRLVLPSWVSAAPRNPGDAKTGKFTADQWRTFCTINLSLTLNRLWGSEPEGSRKRLMLDNFMHLVTAIKLASMHCVTQDRISHYIFHMHRYLEGLKILTNMKFGQLEKTILERFCMGQKLRSLLVIDQLPPDLEDLLQEWSAISDVDIRGTLLSDAFTYDEFYREMDQDETWTSKDLEQIPPAWYTLLKGWVSRNDPIVDLLSLPAVAIRRKSIKRLGERFQTENASPRDSHVYYGKNGTISAGTIQAIFSHTRASGDGDRTQTFFIVRPYRPLPFEFGKSDPYRRFPEVGGRMYCDIYEEEIIINDEELLYHFALSPLQIPSIPVPCIVALPLGRS</sequence>
<gene>
    <name evidence="2" type="ORF">NLJ89_g9453</name>
</gene>
<keyword evidence="3" id="KW-1185">Reference proteome</keyword>
<evidence type="ECO:0000313" key="3">
    <source>
        <dbReference type="Proteomes" id="UP001148786"/>
    </source>
</evidence>
<dbReference type="EMBL" id="JANKHO010001475">
    <property type="protein sequence ID" value="KAJ3501185.1"/>
    <property type="molecule type" value="Genomic_DNA"/>
</dbReference>
<dbReference type="PANTHER" id="PTHR46579">
    <property type="entry name" value="F5/8 TYPE C DOMAIN-CONTAINING PROTEIN-RELATED"/>
    <property type="match status" value="1"/>
</dbReference>
<feature type="compositionally biased region" description="Polar residues" evidence="1">
    <location>
        <begin position="21"/>
        <end position="37"/>
    </location>
</feature>
<dbReference type="PANTHER" id="PTHR46579:SF2">
    <property type="entry name" value="C2H2-TYPE DOMAIN-CONTAINING PROTEIN"/>
    <property type="match status" value="1"/>
</dbReference>
<dbReference type="Pfam" id="PF02992">
    <property type="entry name" value="Transposase_21"/>
    <property type="match status" value="1"/>
</dbReference>
<reference evidence="2" key="1">
    <citation type="submission" date="2022-07" db="EMBL/GenBank/DDBJ databases">
        <title>Genome Sequence of Agrocybe chaxingu.</title>
        <authorList>
            <person name="Buettner E."/>
        </authorList>
    </citation>
    <scope>NUCLEOTIDE SEQUENCE</scope>
    <source>
        <strain evidence="2">MP-N11</strain>
    </source>
</reference>
<protein>
    <submittedName>
        <fullName evidence="2">Uncharacterized protein</fullName>
    </submittedName>
</protein>
<organism evidence="2 3">
    <name type="scientific">Agrocybe chaxingu</name>
    <dbReference type="NCBI Taxonomy" id="84603"/>
    <lineage>
        <taxon>Eukaryota</taxon>
        <taxon>Fungi</taxon>
        <taxon>Dikarya</taxon>
        <taxon>Basidiomycota</taxon>
        <taxon>Agaricomycotina</taxon>
        <taxon>Agaricomycetes</taxon>
        <taxon>Agaricomycetidae</taxon>
        <taxon>Agaricales</taxon>
        <taxon>Agaricineae</taxon>
        <taxon>Strophariaceae</taxon>
        <taxon>Agrocybe</taxon>
    </lineage>
</organism>
<evidence type="ECO:0000313" key="2">
    <source>
        <dbReference type="EMBL" id="KAJ3501185.1"/>
    </source>
</evidence>